<comment type="similarity">
    <text evidence="3 4">Belongs to the RlpA family.</text>
</comment>
<accession>A0A917DYG5</accession>
<gene>
    <name evidence="3" type="primary">rlpA</name>
    <name evidence="6" type="ORF">GCM10010990_37090</name>
</gene>
<feature type="domain" description="RlpA-like protein double-psi beta-barrel" evidence="5">
    <location>
        <begin position="90"/>
        <end position="177"/>
    </location>
</feature>
<dbReference type="RefSeq" id="WP_082922032.1">
    <property type="nucleotide sequence ID" value="NZ_BMIP01000014.1"/>
</dbReference>
<evidence type="ECO:0000256" key="1">
    <source>
        <dbReference type="ARBA" id="ARBA00023239"/>
    </source>
</evidence>
<name>A0A917DYG5_9SPHN</name>
<dbReference type="HAMAP" id="MF_02071">
    <property type="entry name" value="RlpA"/>
    <property type="match status" value="1"/>
</dbReference>
<dbReference type="AlphaFoldDB" id="A0A917DYG5"/>
<evidence type="ECO:0000256" key="2">
    <source>
        <dbReference type="ARBA" id="ARBA00023316"/>
    </source>
</evidence>
<keyword evidence="3" id="KW-0732">Signal</keyword>
<evidence type="ECO:0000256" key="3">
    <source>
        <dbReference type="HAMAP-Rule" id="MF_02071"/>
    </source>
</evidence>
<reference evidence="6" key="1">
    <citation type="journal article" date="2014" name="Int. J. Syst. Evol. Microbiol.">
        <title>Complete genome sequence of Corynebacterium casei LMG S-19264T (=DSM 44701T), isolated from a smear-ripened cheese.</title>
        <authorList>
            <consortium name="US DOE Joint Genome Institute (JGI-PGF)"/>
            <person name="Walter F."/>
            <person name="Albersmeier A."/>
            <person name="Kalinowski J."/>
            <person name="Ruckert C."/>
        </authorList>
    </citation>
    <scope>NUCLEOTIDE SEQUENCE</scope>
    <source>
        <strain evidence="6">CGMCC 1.15360</strain>
    </source>
</reference>
<evidence type="ECO:0000313" key="6">
    <source>
        <dbReference type="EMBL" id="GGD83556.1"/>
    </source>
</evidence>
<protein>
    <recommendedName>
        <fullName evidence="3">Endolytic peptidoglycan transglycosylase RlpA</fullName>
        <ecNumber evidence="3">4.2.2.-</ecNumber>
    </recommendedName>
</protein>
<evidence type="ECO:0000313" key="7">
    <source>
        <dbReference type="Proteomes" id="UP000612349"/>
    </source>
</evidence>
<dbReference type="EC" id="4.2.2.-" evidence="3"/>
<dbReference type="InterPro" id="IPR012997">
    <property type="entry name" value="RplA"/>
</dbReference>
<feature type="chain" id="PRO_5038193317" description="Endolytic peptidoglycan transglycosylase RlpA" evidence="3">
    <location>
        <begin position="34"/>
        <end position="183"/>
    </location>
</feature>
<dbReference type="GO" id="GO:0071555">
    <property type="term" value="P:cell wall organization"/>
    <property type="evidence" value="ECO:0007669"/>
    <property type="project" value="UniProtKB-KW"/>
</dbReference>
<dbReference type="EMBL" id="BMIP01000014">
    <property type="protein sequence ID" value="GGD83556.1"/>
    <property type="molecule type" value="Genomic_DNA"/>
</dbReference>
<sequence length="183" mass="19581" precursor="true">MKNRISIRLRPARRLAFFGVASLVAVPLTGALAGPEAADSVEISQNLLDDGENAEAVDLIPTSDENAMQITAKQVIPDAEPETLAEIIGHGEASWYGKRFAGRPTANGETFNPGELTAAHKTLPFGSRVRVTSRRTGKSVVVRINDRGPYHGNRVIDLSEAAAREIGIKSRGKGNVELALLTD</sequence>
<organism evidence="6 7">
    <name type="scientific">Croceicoccus mobilis</name>
    <dbReference type="NCBI Taxonomy" id="1703339"/>
    <lineage>
        <taxon>Bacteria</taxon>
        <taxon>Pseudomonadati</taxon>
        <taxon>Pseudomonadota</taxon>
        <taxon>Alphaproteobacteria</taxon>
        <taxon>Sphingomonadales</taxon>
        <taxon>Erythrobacteraceae</taxon>
        <taxon>Croceicoccus</taxon>
    </lineage>
</organism>
<dbReference type="Pfam" id="PF03330">
    <property type="entry name" value="DPBB_1"/>
    <property type="match status" value="1"/>
</dbReference>
<dbReference type="InterPro" id="IPR036908">
    <property type="entry name" value="RlpA-like_sf"/>
</dbReference>
<dbReference type="GO" id="GO:0008932">
    <property type="term" value="F:lytic endotransglycosylase activity"/>
    <property type="evidence" value="ECO:0007669"/>
    <property type="project" value="UniProtKB-UniRule"/>
</dbReference>
<dbReference type="InterPro" id="IPR009009">
    <property type="entry name" value="RlpA-like_DPBB"/>
</dbReference>
<keyword evidence="7" id="KW-1185">Reference proteome</keyword>
<dbReference type="InterPro" id="IPR034718">
    <property type="entry name" value="RlpA"/>
</dbReference>
<evidence type="ECO:0000259" key="5">
    <source>
        <dbReference type="Pfam" id="PF03330"/>
    </source>
</evidence>
<keyword evidence="2 3" id="KW-0961">Cell wall biogenesis/degradation</keyword>
<dbReference type="Proteomes" id="UP000612349">
    <property type="component" value="Unassembled WGS sequence"/>
</dbReference>
<reference evidence="6" key="2">
    <citation type="submission" date="2020-09" db="EMBL/GenBank/DDBJ databases">
        <authorList>
            <person name="Sun Q."/>
            <person name="Zhou Y."/>
        </authorList>
    </citation>
    <scope>NUCLEOTIDE SEQUENCE</scope>
    <source>
        <strain evidence="6">CGMCC 1.15360</strain>
    </source>
</reference>
<dbReference type="SUPFAM" id="SSF50685">
    <property type="entry name" value="Barwin-like endoglucanases"/>
    <property type="match status" value="1"/>
</dbReference>
<dbReference type="NCBIfam" id="TIGR00413">
    <property type="entry name" value="rlpA"/>
    <property type="match status" value="1"/>
</dbReference>
<comment type="function">
    <text evidence="3">Lytic transglycosylase with a strong preference for naked glycan strands that lack stem peptides.</text>
</comment>
<keyword evidence="1 3" id="KW-0456">Lyase</keyword>
<feature type="signal peptide" evidence="3">
    <location>
        <begin position="1"/>
        <end position="33"/>
    </location>
</feature>
<dbReference type="OrthoDB" id="9779128at2"/>
<evidence type="ECO:0000256" key="4">
    <source>
        <dbReference type="RuleBase" id="RU003495"/>
    </source>
</evidence>
<dbReference type="GO" id="GO:0000270">
    <property type="term" value="P:peptidoglycan metabolic process"/>
    <property type="evidence" value="ECO:0007669"/>
    <property type="project" value="UniProtKB-UniRule"/>
</dbReference>
<dbReference type="PANTHER" id="PTHR34183">
    <property type="entry name" value="ENDOLYTIC PEPTIDOGLYCAN TRANSGLYCOSYLASE RLPA"/>
    <property type="match status" value="1"/>
</dbReference>
<dbReference type="PANTHER" id="PTHR34183:SF8">
    <property type="entry name" value="ENDOLYTIC PEPTIDOGLYCAN TRANSGLYCOSYLASE RLPA-RELATED"/>
    <property type="match status" value="1"/>
</dbReference>
<dbReference type="Gene3D" id="2.40.40.10">
    <property type="entry name" value="RlpA-like domain"/>
    <property type="match status" value="1"/>
</dbReference>
<comment type="caution">
    <text evidence="6">The sequence shown here is derived from an EMBL/GenBank/DDBJ whole genome shotgun (WGS) entry which is preliminary data.</text>
</comment>
<dbReference type="CDD" id="cd22268">
    <property type="entry name" value="DPBB_RlpA-like"/>
    <property type="match status" value="1"/>
</dbReference>
<proteinExistence type="inferred from homology"/>